<feature type="binding site" evidence="12">
    <location>
        <position position="98"/>
    </location>
    <ligand>
        <name>Ni(2+)</name>
        <dbReference type="ChEBI" id="CHEBI:49786"/>
        <note>for nickel-dependent acireductone dioxygenase activity</note>
    </ligand>
</feature>
<evidence type="ECO:0000256" key="11">
    <source>
        <dbReference type="ARBA" id="ARBA00023242"/>
    </source>
</evidence>
<protein>
    <recommendedName>
        <fullName evidence="12">Acireductone dioxygenase</fullName>
    </recommendedName>
    <alternativeName>
        <fullName evidence="12">Acireductone dioxygenase (Fe(2+)-requiring)</fullName>
        <shortName evidence="12">ARD'</shortName>
        <shortName evidence="12">Fe-ARD</shortName>
        <ecNumber evidence="12">1.13.11.54</ecNumber>
    </alternativeName>
    <alternativeName>
        <fullName evidence="12">Acireductone dioxygenase (Ni(2+)-requiring)</fullName>
        <shortName evidence="12">ARD</shortName>
        <shortName evidence="12">Ni-ARD</shortName>
        <ecNumber evidence="12">1.13.11.53</ecNumber>
    </alternativeName>
</protein>
<dbReference type="GO" id="GO:0005634">
    <property type="term" value="C:nucleus"/>
    <property type="evidence" value="ECO:0007669"/>
    <property type="project" value="UniProtKB-SubCell"/>
</dbReference>
<dbReference type="EC" id="1.13.11.53" evidence="12"/>
<evidence type="ECO:0000313" key="15">
    <source>
        <dbReference type="Proteomes" id="UP001374579"/>
    </source>
</evidence>
<dbReference type="HAMAP" id="MF_03154">
    <property type="entry name" value="Salvage_MtnD_euk"/>
    <property type="match status" value="1"/>
</dbReference>
<dbReference type="AlphaFoldDB" id="A0AAN9ASY3"/>
<evidence type="ECO:0000256" key="12">
    <source>
        <dbReference type="HAMAP-Rule" id="MF_03154"/>
    </source>
</evidence>
<feature type="compositionally biased region" description="Basic and acidic residues" evidence="13">
    <location>
        <begin position="8"/>
        <end position="21"/>
    </location>
</feature>
<keyword evidence="15" id="KW-1185">Reference proteome</keyword>
<comment type="function">
    <text evidence="12">Catalyzes 2 different reactions between oxygen and the acireductone 1,2-dihydroxy-3-keto-5-methylthiopentene (DHK-MTPene) depending upon the metal bound in the active site. Fe-containing acireductone dioxygenase (Fe-ARD) produces formate and 2-keto-4-methylthiobutyrate (KMTB), the alpha-ketoacid precursor of methionine in the methionine recycle pathway. Ni-containing acireductone dioxygenase (Ni-ARD) produces methylthiopropionate, carbon monoxide and formate, and does not lie on the methionine recycle pathway.</text>
</comment>
<feature type="binding site" evidence="12">
    <location>
        <position position="138"/>
    </location>
    <ligand>
        <name>Ni(2+)</name>
        <dbReference type="ChEBI" id="CHEBI:49786"/>
        <note>for nickel-dependent acireductone dioxygenase activity</note>
    </ligand>
</feature>
<dbReference type="GO" id="GO:0010308">
    <property type="term" value="F:acireductone dioxygenase (Ni2+-requiring) activity"/>
    <property type="evidence" value="ECO:0007669"/>
    <property type="project" value="UniProtKB-UniRule"/>
</dbReference>
<dbReference type="InterPro" id="IPR027496">
    <property type="entry name" value="ARD_euk"/>
</dbReference>
<dbReference type="PANTHER" id="PTHR23418:SF0">
    <property type="entry name" value="ACIREDUCTONE DIOXYGENASE"/>
    <property type="match status" value="1"/>
</dbReference>
<dbReference type="GO" id="GO:0005506">
    <property type="term" value="F:iron ion binding"/>
    <property type="evidence" value="ECO:0007669"/>
    <property type="project" value="UniProtKB-UniRule"/>
</dbReference>
<reference evidence="14 15" key="1">
    <citation type="submission" date="2024-02" db="EMBL/GenBank/DDBJ databases">
        <title>Chromosome-scale genome assembly of the rough periwinkle Littorina saxatilis.</title>
        <authorList>
            <person name="De Jode A."/>
            <person name="Faria R."/>
            <person name="Formenti G."/>
            <person name="Sims Y."/>
            <person name="Smith T.P."/>
            <person name="Tracey A."/>
            <person name="Wood J.M.D."/>
            <person name="Zagrodzka Z.B."/>
            <person name="Johannesson K."/>
            <person name="Butlin R.K."/>
            <person name="Leder E.H."/>
        </authorList>
    </citation>
    <scope>NUCLEOTIDE SEQUENCE [LARGE SCALE GENOMIC DNA]</scope>
    <source>
        <strain evidence="14">Snail1</strain>
        <tissue evidence="14">Muscle</tissue>
    </source>
</reference>
<evidence type="ECO:0000256" key="1">
    <source>
        <dbReference type="ARBA" id="ARBA00000428"/>
    </source>
</evidence>
<dbReference type="GO" id="GO:0016151">
    <property type="term" value="F:nickel cation binding"/>
    <property type="evidence" value="ECO:0007669"/>
    <property type="project" value="UniProtKB-UniRule"/>
</dbReference>
<keyword evidence="4 12" id="KW-0533">Nickel</keyword>
<comment type="catalytic activity">
    <reaction evidence="1 12">
        <text>1,2-dihydroxy-5-(methylsulfanyl)pent-1-en-3-one + O2 = 4-methylsulfanyl-2-oxobutanoate + formate + 2 H(+)</text>
        <dbReference type="Rhea" id="RHEA:24504"/>
        <dbReference type="ChEBI" id="CHEBI:15378"/>
        <dbReference type="ChEBI" id="CHEBI:15379"/>
        <dbReference type="ChEBI" id="CHEBI:15740"/>
        <dbReference type="ChEBI" id="CHEBI:16723"/>
        <dbReference type="ChEBI" id="CHEBI:49252"/>
        <dbReference type="EC" id="1.13.11.54"/>
    </reaction>
</comment>
<proteinExistence type="inferred from homology"/>
<dbReference type="EMBL" id="JBAMIC010000022">
    <property type="protein sequence ID" value="KAK7092004.1"/>
    <property type="molecule type" value="Genomic_DNA"/>
</dbReference>
<evidence type="ECO:0000256" key="10">
    <source>
        <dbReference type="ARBA" id="ARBA00023167"/>
    </source>
</evidence>
<sequence>MVSAWYMDKSDADQREDHRCNPDRPVRLEELEKKTGVLYFTIPVSEDGSSYDEEKLNKIRKDRGYSYQDEVDIARDTLPNYEEKLKHFFTEHIHSDEEIRLCVKGSGYFDVREPNTDDWIRIQLVPGDMIILPAGIYHRFTLDNKNYIKALRFFVGEPVWTPINRPADEHPARVDYLKNRNVKVGA</sequence>
<organism evidence="14 15">
    <name type="scientific">Littorina saxatilis</name>
    <dbReference type="NCBI Taxonomy" id="31220"/>
    <lineage>
        <taxon>Eukaryota</taxon>
        <taxon>Metazoa</taxon>
        <taxon>Spiralia</taxon>
        <taxon>Lophotrochozoa</taxon>
        <taxon>Mollusca</taxon>
        <taxon>Gastropoda</taxon>
        <taxon>Caenogastropoda</taxon>
        <taxon>Littorinimorpha</taxon>
        <taxon>Littorinoidea</taxon>
        <taxon>Littorinidae</taxon>
        <taxon>Littorina</taxon>
    </lineage>
</organism>
<dbReference type="CDD" id="cd02232">
    <property type="entry name" value="cupin_ARD"/>
    <property type="match status" value="1"/>
</dbReference>
<feature type="region of interest" description="Disordered" evidence="13">
    <location>
        <begin position="1"/>
        <end position="21"/>
    </location>
</feature>
<dbReference type="GO" id="GO:0019509">
    <property type="term" value="P:L-methionine salvage from methylthioadenosine"/>
    <property type="evidence" value="ECO:0007669"/>
    <property type="project" value="UniProtKB-UniRule"/>
</dbReference>
<keyword evidence="11 12" id="KW-0539">Nucleus</keyword>
<evidence type="ECO:0000256" key="4">
    <source>
        <dbReference type="ARBA" id="ARBA00022596"/>
    </source>
</evidence>
<evidence type="ECO:0000256" key="8">
    <source>
        <dbReference type="ARBA" id="ARBA00023002"/>
    </source>
</evidence>
<dbReference type="PANTHER" id="PTHR23418">
    <property type="entry name" value="ACIREDUCTONE DIOXYGENASE"/>
    <property type="match status" value="1"/>
</dbReference>
<keyword evidence="6 12" id="KW-0479">Metal-binding</keyword>
<evidence type="ECO:0000313" key="14">
    <source>
        <dbReference type="EMBL" id="KAK7092004.1"/>
    </source>
</evidence>
<comment type="catalytic activity">
    <reaction evidence="12">
        <text>1,2-dihydroxy-5-(methylsulfanyl)pent-1-en-3-one + O2 = 3-(methylsulfanyl)propanoate + CO + formate + 2 H(+)</text>
        <dbReference type="Rhea" id="RHEA:14161"/>
        <dbReference type="ChEBI" id="CHEBI:15378"/>
        <dbReference type="ChEBI" id="CHEBI:15379"/>
        <dbReference type="ChEBI" id="CHEBI:15740"/>
        <dbReference type="ChEBI" id="CHEBI:17245"/>
        <dbReference type="ChEBI" id="CHEBI:49016"/>
        <dbReference type="ChEBI" id="CHEBI:49252"/>
        <dbReference type="EC" id="1.13.11.53"/>
    </reaction>
</comment>
<dbReference type="Proteomes" id="UP001374579">
    <property type="component" value="Unassembled WGS sequence"/>
</dbReference>
<evidence type="ECO:0000256" key="7">
    <source>
        <dbReference type="ARBA" id="ARBA00022964"/>
    </source>
</evidence>
<dbReference type="SUPFAM" id="SSF51182">
    <property type="entry name" value="RmlC-like cupins"/>
    <property type="match status" value="1"/>
</dbReference>
<evidence type="ECO:0000256" key="9">
    <source>
        <dbReference type="ARBA" id="ARBA00023004"/>
    </source>
</evidence>
<dbReference type="GO" id="GO:0005886">
    <property type="term" value="C:plasma membrane"/>
    <property type="evidence" value="ECO:0007669"/>
    <property type="project" value="UniProtKB-SubCell"/>
</dbReference>
<name>A0AAN9ASY3_9CAEN</name>
<keyword evidence="9 12" id="KW-0408">Iron</keyword>
<evidence type="ECO:0000256" key="2">
    <source>
        <dbReference type="ARBA" id="ARBA00004413"/>
    </source>
</evidence>
<comment type="similarity">
    <text evidence="12">Belongs to the acireductone dioxygenase (ARD) family.</text>
</comment>
<evidence type="ECO:0000256" key="6">
    <source>
        <dbReference type="ARBA" id="ARBA00022723"/>
    </source>
</evidence>
<dbReference type="GO" id="GO:0010309">
    <property type="term" value="F:acireductone dioxygenase [iron(II)-requiring] activity"/>
    <property type="evidence" value="ECO:0007669"/>
    <property type="project" value="UniProtKB-UniRule"/>
</dbReference>
<comment type="pathway">
    <text evidence="12">Amino-acid biosynthesis; L-methionine biosynthesis via salvage pathway; L-methionine from S-methyl-5-thio-alpha-D-ribose 1-phosphate: step 5/6.</text>
</comment>
<evidence type="ECO:0000256" key="3">
    <source>
        <dbReference type="ARBA" id="ARBA00022490"/>
    </source>
</evidence>
<dbReference type="InterPro" id="IPR011051">
    <property type="entry name" value="RmlC_Cupin_sf"/>
</dbReference>
<evidence type="ECO:0000256" key="13">
    <source>
        <dbReference type="SAM" id="MobiDB-lite"/>
    </source>
</evidence>
<feature type="binding site" evidence="12">
    <location>
        <position position="98"/>
    </location>
    <ligand>
        <name>Fe(2+)</name>
        <dbReference type="ChEBI" id="CHEBI:29033"/>
        <note>for iron-dependent acireductone dioxygenase activity</note>
    </ligand>
</feature>
<dbReference type="FunFam" id="2.60.120.10:FF:000031">
    <property type="entry name" value="1,2-dihydroxy-3-keto-5-methylthiopentene dioxygenase"/>
    <property type="match status" value="1"/>
</dbReference>
<accession>A0AAN9ASY3</accession>
<gene>
    <name evidence="14" type="ORF">V1264_009615</name>
</gene>
<feature type="binding site" evidence="12">
    <location>
        <position position="92"/>
    </location>
    <ligand>
        <name>Ni(2+)</name>
        <dbReference type="ChEBI" id="CHEBI:49786"/>
        <note>for nickel-dependent acireductone dioxygenase activity</note>
    </ligand>
</feature>
<evidence type="ECO:0000256" key="5">
    <source>
        <dbReference type="ARBA" id="ARBA00022605"/>
    </source>
</evidence>
<dbReference type="InterPro" id="IPR004313">
    <property type="entry name" value="ARD"/>
</dbReference>
<keyword evidence="10 12" id="KW-0486">Methionine biosynthesis</keyword>
<keyword evidence="7 12" id="KW-0223">Dioxygenase</keyword>
<dbReference type="InterPro" id="IPR014710">
    <property type="entry name" value="RmlC-like_jellyroll"/>
</dbReference>
<dbReference type="Pfam" id="PF03079">
    <property type="entry name" value="ARD"/>
    <property type="match status" value="1"/>
</dbReference>
<dbReference type="EC" id="1.13.11.54" evidence="12"/>
<keyword evidence="3 12" id="KW-0963">Cytoplasm</keyword>
<comment type="cofactor">
    <cofactor evidence="12">
        <name>Fe(2+)</name>
        <dbReference type="ChEBI" id="CHEBI:29033"/>
    </cofactor>
    <cofactor evidence="12">
        <name>Ni(2+)</name>
        <dbReference type="ChEBI" id="CHEBI:49786"/>
    </cofactor>
    <text evidence="12">Binds either 1 Fe or Ni cation per monomer. Iron-binding promotes an acireductone dioxygenase reaction producing 2-keto-4-methylthiobutyrate, while nickel-binding promotes an acireductone dioxygenase reaction producing 3-(methylsulfanyl)propanoate.</text>
</comment>
<comment type="caution">
    <text evidence="14">The sequence shown here is derived from an EMBL/GenBank/DDBJ whole genome shotgun (WGS) entry which is preliminary data.</text>
</comment>
<keyword evidence="5 12" id="KW-0028">Amino-acid biosynthesis</keyword>
<keyword evidence="8 12" id="KW-0560">Oxidoreductase</keyword>
<feature type="binding site" evidence="12">
    <location>
        <position position="94"/>
    </location>
    <ligand>
        <name>Ni(2+)</name>
        <dbReference type="ChEBI" id="CHEBI:49786"/>
        <note>for nickel-dependent acireductone dioxygenase activity</note>
    </ligand>
</feature>
<feature type="binding site" evidence="12">
    <location>
        <position position="138"/>
    </location>
    <ligand>
        <name>Fe(2+)</name>
        <dbReference type="ChEBI" id="CHEBI:29033"/>
        <note>for iron-dependent acireductone dioxygenase activity</note>
    </ligand>
</feature>
<dbReference type="GO" id="GO:0005737">
    <property type="term" value="C:cytoplasm"/>
    <property type="evidence" value="ECO:0007669"/>
    <property type="project" value="UniProtKB-SubCell"/>
</dbReference>
<feature type="binding site" evidence="12">
    <location>
        <position position="92"/>
    </location>
    <ligand>
        <name>Fe(2+)</name>
        <dbReference type="ChEBI" id="CHEBI:29033"/>
        <note>for iron-dependent acireductone dioxygenase activity</note>
    </ligand>
</feature>
<dbReference type="Gene3D" id="2.60.120.10">
    <property type="entry name" value="Jelly Rolls"/>
    <property type="match status" value="1"/>
</dbReference>
<feature type="binding site" evidence="12">
    <location>
        <position position="94"/>
    </location>
    <ligand>
        <name>Fe(2+)</name>
        <dbReference type="ChEBI" id="CHEBI:29033"/>
        <note>for iron-dependent acireductone dioxygenase activity</note>
    </ligand>
</feature>
<comment type="subcellular location">
    <subcellularLocation>
        <location evidence="2">Cell membrane</location>
        <topology evidence="2">Peripheral membrane protein</topology>
        <orientation evidence="2">Cytoplasmic side</orientation>
    </subcellularLocation>
    <subcellularLocation>
        <location evidence="12">Cytoplasm</location>
    </subcellularLocation>
    <subcellularLocation>
        <location evidence="12">Nucleus</location>
    </subcellularLocation>
</comment>